<evidence type="ECO:0000313" key="2">
    <source>
        <dbReference type="Proteomes" id="UP000278962"/>
    </source>
</evidence>
<dbReference type="InterPro" id="IPR043504">
    <property type="entry name" value="Peptidase_S1_PA_chymotrypsin"/>
</dbReference>
<dbReference type="AlphaFoldDB" id="A0A660L238"/>
<organism evidence="1 2">
    <name type="scientific">Solirubrobacter pauli</name>
    <dbReference type="NCBI Taxonomy" id="166793"/>
    <lineage>
        <taxon>Bacteria</taxon>
        <taxon>Bacillati</taxon>
        <taxon>Actinomycetota</taxon>
        <taxon>Thermoleophilia</taxon>
        <taxon>Solirubrobacterales</taxon>
        <taxon>Solirubrobacteraceae</taxon>
        <taxon>Solirubrobacter</taxon>
    </lineage>
</organism>
<proteinExistence type="predicted"/>
<dbReference type="SUPFAM" id="SSF50494">
    <property type="entry name" value="Trypsin-like serine proteases"/>
    <property type="match status" value="1"/>
</dbReference>
<name>A0A660L238_9ACTN</name>
<dbReference type="EMBL" id="RBIL01000002">
    <property type="protein sequence ID" value="RKQ86023.1"/>
    <property type="molecule type" value="Genomic_DNA"/>
</dbReference>
<dbReference type="InterPro" id="IPR009003">
    <property type="entry name" value="Peptidase_S1_PA"/>
</dbReference>
<evidence type="ECO:0000313" key="1">
    <source>
        <dbReference type="EMBL" id="RKQ86023.1"/>
    </source>
</evidence>
<reference evidence="1 2" key="1">
    <citation type="submission" date="2018-10" db="EMBL/GenBank/DDBJ databases">
        <title>Genomic Encyclopedia of Archaeal and Bacterial Type Strains, Phase II (KMG-II): from individual species to whole genera.</title>
        <authorList>
            <person name="Goeker M."/>
        </authorList>
    </citation>
    <scope>NUCLEOTIDE SEQUENCE [LARGE SCALE GENOMIC DNA]</scope>
    <source>
        <strain evidence="1 2">DSM 14954</strain>
    </source>
</reference>
<comment type="caution">
    <text evidence="1">The sequence shown here is derived from an EMBL/GenBank/DDBJ whole genome shotgun (WGS) entry which is preliminary data.</text>
</comment>
<gene>
    <name evidence="1" type="ORF">C8N24_4031</name>
</gene>
<sequence length="240" mass="24807">MSRAARGGARSARWRGVTGARWRGVTGARWRRAAGARWRRATGARWRGAAGARWRRATSARWRGVGLRGAAAALGGACLFAAGCGGAASVEPLPVTVRAGGLADGRATAVATGDGRVLTVAHVLDGARSVRVGGRDARVVRVDARRDVAELAVPGLVAEPVRFARGGCTVRVQRLRGAVSARVLRRVTATLDGARRPALELDARVEPGDSGAPVVDSDGRLVGLVFARGDDSAWAVALAG</sequence>
<dbReference type="Gene3D" id="2.40.10.10">
    <property type="entry name" value="Trypsin-like serine proteases"/>
    <property type="match status" value="2"/>
</dbReference>
<dbReference type="Proteomes" id="UP000278962">
    <property type="component" value="Unassembled WGS sequence"/>
</dbReference>
<accession>A0A660L238</accession>
<dbReference type="Pfam" id="PF13365">
    <property type="entry name" value="Trypsin_2"/>
    <property type="match status" value="1"/>
</dbReference>
<keyword evidence="2" id="KW-1185">Reference proteome</keyword>
<protein>
    <submittedName>
        <fullName evidence="1">Trypsin-like peptidase</fullName>
    </submittedName>
</protein>